<reference evidence="7 8" key="1">
    <citation type="submission" date="2020-08" db="EMBL/GenBank/DDBJ databases">
        <title>Sequencing the genomes of 1000 actinobacteria strains.</title>
        <authorList>
            <person name="Klenk H.-P."/>
        </authorList>
    </citation>
    <scope>NUCLEOTIDE SEQUENCE [LARGE SCALE GENOMIC DNA]</scope>
    <source>
        <strain evidence="7 8">DSM 45886</strain>
    </source>
</reference>
<proteinExistence type="predicted"/>
<evidence type="ECO:0000256" key="4">
    <source>
        <dbReference type="ARBA" id="ARBA00023136"/>
    </source>
</evidence>
<evidence type="ECO:0008006" key="9">
    <source>
        <dbReference type="Google" id="ProtNLM"/>
    </source>
</evidence>
<evidence type="ECO:0000256" key="5">
    <source>
        <dbReference type="SAM" id="MobiDB-lite"/>
    </source>
</evidence>
<sequence>MTEPPRPSDGNNSGAPSPDPTASPTSPASYSMPGEVPSPGSATSPAEPPSSEPPSYGPPSSEPPSSEPPGYGAPYGVTPESPSYAASPYQSPGDIPPSTDYPAGGYPPPGGGYPPPSGGYPPPGGPYGAAAPVGYANNDEKTWVLIAHFGGILVSFIAPLVAMLAKGNESPTVRAHAVEALNFQITWGIANIIAAILMTCTLGLLFFLPLITFVILVVFSILGGVKANEGVLYHYPMSIRMVK</sequence>
<keyword evidence="3 6" id="KW-1133">Transmembrane helix</keyword>
<feature type="compositionally biased region" description="Pro residues" evidence="5">
    <location>
        <begin position="105"/>
        <end position="120"/>
    </location>
</feature>
<dbReference type="RefSeq" id="WP_246446680.1">
    <property type="nucleotide sequence ID" value="NZ_JACHJW010000001.1"/>
</dbReference>
<feature type="compositionally biased region" description="Low complexity" evidence="5">
    <location>
        <begin position="68"/>
        <end position="92"/>
    </location>
</feature>
<evidence type="ECO:0000313" key="8">
    <source>
        <dbReference type="Proteomes" id="UP000578819"/>
    </source>
</evidence>
<dbReference type="InterPro" id="IPR019109">
    <property type="entry name" value="MamF_MmsF"/>
</dbReference>
<feature type="compositionally biased region" description="Low complexity" evidence="5">
    <location>
        <begin position="13"/>
        <end position="45"/>
    </location>
</feature>
<organism evidence="7 8">
    <name type="scientific">Micromonospora polyrhachis</name>
    <dbReference type="NCBI Taxonomy" id="1282883"/>
    <lineage>
        <taxon>Bacteria</taxon>
        <taxon>Bacillati</taxon>
        <taxon>Actinomycetota</taxon>
        <taxon>Actinomycetes</taxon>
        <taxon>Micromonosporales</taxon>
        <taxon>Micromonosporaceae</taxon>
        <taxon>Micromonospora</taxon>
    </lineage>
</organism>
<gene>
    <name evidence="7" type="ORF">FHR38_004341</name>
</gene>
<evidence type="ECO:0000256" key="2">
    <source>
        <dbReference type="ARBA" id="ARBA00022692"/>
    </source>
</evidence>
<evidence type="ECO:0000256" key="1">
    <source>
        <dbReference type="ARBA" id="ARBA00004141"/>
    </source>
</evidence>
<dbReference type="EMBL" id="JACHJW010000001">
    <property type="protein sequence ID" value="MBB4960608.1"/>
    <property type="molecule type" value="Genomic_DNA"/>
</dbReference>
<feature type="transmembrane region" description="Helical" evidence="6">
    <location>
        <begin position="143"/>
        <end position="165"/>
    </location>
</feature>
<protein>
    <recommendedName>
        <fullName evidence="9">DUF4870 domain-containing protein</fullName>
    </recommendedName>
</protein>
<keyword evidence="4 6" id="KW-0472">Membrane</keyword>
<keyword evidence="2 6" id="KW-0812">Transmembrane</keyword>
<dbReference type="AlphaFoldDB" id="A0A7W7STI2"/>
<keyword evidence="8" id="KW-1185">Reference proteome</keyword>
<evidence type="ECO:0000256" key="3">
    <source>
        <dbReference type="ARBA" id="ARBA00022989"/>
    </source>
</evidence>
<dbReference type="Pfam" id="PF09685">
    <property type="entry name" value="MamF_MmsF"/>
    <property type="match status" value="1"/>
</dbReference>
<feature type="compositionally biased region" description="Pro residues" evidence="5">
    <location>
        <begin position="46"/>
        <end position="67"/>
    </location>
</feature>
<feature type="transmembrane region" description="Helical" evidence="6">
    <location>
        <begin position="177"/>
        <end position="198"/>
    </location>
</feature>
<dbReference type="Proteomes" id="UP000578819">
    <property type="component" value="Unassembled WGS sequence"/>
</dbReference>
<evidence type="ECO:0000256" key="6">
    <source>
        <dbReference type="SAM" id="Phobius"/>
    </source>
</evidence>
<accession>A0A7W7STI2</accession>
<evidence type="ECO:0000313" key="7">
    <source>
        <dbReference type="EMBL" id="MBB4960608.1"/>
    </source>
</evidence>
<feature type="transmembrane region" description="Helical" evidence="6">
    <location>
        <begin position="204"/>
        <end position="225"/>
    </location>
</feature>
<name>A0A7W7STI2_9ACTN</name>
<feature type="region of interest" description="Disordered" evidence="5">
    <location>
        <begin position="1"/>
        <end position="120"/>
    </location>
</feature>
<comment type="subcellular location">
    <subcellularLocation>
        <location evidence="1">Membrane</location>
        <topology evidence="1">Multi-pass membrane protein</topology>
    </subcellularLocation>
</comment>
<comment type="caution">
    <text evidence="7">The sequence shown here is derived from an EMBL/GenBank/DDBJ whole genome shotgun (WGS) entry which is preliminary data.</text>
</comment>